<feature type="compositionally biased region" description="Low complexity" evidence="1">
    <location>
        <begin position="66"/>
        <end position="78"/>
    </location>
</feature>
<keyword evidence="4" id="KW-1185">Reference proteome</keyword>
<name>A0A109JST3_9BRAD</name>
<feature type="signal peptide" evidence="2">
    <location>
        <begin position="1"/>
        <end position="24"/>
    </location>
</feature>
<dbReference type="PROSITE" id="PS51257">
    <property type="entry name" value="PROKAR_LIPOPROTEIN"/>
    <property type="match status" value="1"/>
</dbReference>
<dbReference type="RefSeq" id="WP_066508108.1">
    <property type="nucleotide sequence ID" value="NZ_LNCU01000072.1"/>
</dbReference>
<evidence type="ECO:0008006" key="5">
    <source>
        <dbReference type="Google" id="ProtNLM"/>
    </source>
</evidence>
<feature type="region of interest" description="Disordered" evidence="1">
    <location>
        <begin position="34"/>
        <end position="80"/>
    </location>
</feature>
<dbReference type="EMBL" id="LNCU01000072">
    <property type="protein sequence ID" value="KWV54285.1"/>
    <property type="molecule type" value="Genomic_DNA"/>
</dbReference>
<protein>
    <recommendedName>
        <fullName evidence="5">Lipoprotein</fullName>
    </recommendedName>
</protein>
<evidence type="ECO:0000256" key="1">
    <source>
        <dbReference type="SAM" id="MobiDB-lite"/>
    </source>
</evidence>
<feature type="chain" id="PRO_5007137159" description="Lipoprotein" evidence="2">
    <location>
        <begin position="25"/>
        <end position="116"/>
    </location>
</feature>
<dbReference type="OrthoDB" id="8236149at2"/>
<accession>A0A109JST3</accession>
<evidence type="ECO:0000313" key="4">
    <source>
        <dbReference type="Proteomes" id="UP000057737"/>
    </source>
</evidence>
<comment type="caution">
    <text evidence="3">The sequence shown here is derived from an EMBL/GenBank/DDBJ whole genome shotgun (WGS) entry which is preliminary data.</text>
</comment>
<gene>
    <name evidence="3" type="ORF">AS156_00710</name>
</gene>
<dbReference type="AlphaFoldDB" id="A0A109JST3"/>
<evidence type="ECO:0000256" key="2">
    <source>
        <dbReference type="SAM" id="SignalP"/>
    </source>
</evidence>
<proteinExistence type="predicted"/>
<sequence>MSSIRNWVGKAAVLLLPIALGACAQYAQYGMTTTTPSGPGPLAWDGAGRDPNLPPPQRHARNASPAVAQSADVQQAASADDDDQLARKLVICSTCIKQPAAQPSNRQDVASIANQR</sequence>
<keyword evidence="2" id="KW-0732">Signal</keyword>
<organism evidence="3 4">
    <name type="scientific">Bradyrhizobium macuxiense</name>
    <dbReference type="NCBI Taxonomy" id="1755647"/>
    <lineage>
        <taxon>Bacteria</taxon>
        <taxon>Pseudomonadati</taxon>
        <taxon>Pseudomonadota</taxon>
        <taxon>Alphaproteobacteria</taxon>
        <taxon>Hyphomicrobiales</taxon>
        <taxon>Nitrobacteraceae</taxon>
        <taxon>Bradyrhizobium</taxon>
    </lineage>
</organism>
<dbReference type="Proteomes" id="UP000057737">
    <property type="component" value="Unassembled WGS sequence"/>
</dbReference>
<evidence type="ECO:0000313" key="3">
    <source>
        <dbReference type="EMBL" id="KWV54285.1"/>
    </source>
</evidence>
<reference evidence="3 4" key="1">
    <citation type="submission" date="2015-11" db="EMBL/GenBank/DDBJ databases">
        <title>Draft Genome Sequence of the Strain BR 10303 (Bradyrhizobium sp.) isolated from nodules of Centrolobium paraense.</title>
        <authorList>
            <person name="Zelli J.E."/>
            <person name="Simoes-Araujo J.L."/>
            <person name="Barauna A.C."/>
            <person name="Silva K."/>
        </authorList>
    </citation>
    <scope>NUCLEOTIDE SEQUENCE [LARGE SCALE GENOMIC DNA]</scope>
    <source>
        <strain evidence="3 4">BR 10303</strain>
    </source>
</reference>